<organism evidence="2 3">
    <name type="scientific">Tritrichomonas musculus</name>
    <dbReference type="NCBI Taxonomy" id="1915356"/>
    <lineage>
        <taxon>Eukaryota</taxon>
        <taxon>Metamonada</taxon>
        <taxon>Parabasalia</taxon>
        <taxon>Tritrichomonadida</taxon>
        <taxon>Tritrichomonadidae</taxon>
        <taxon>Tritrichomonas</taxon>
    </lineage>
</organism>
<evidence type="ECO:0000259" key="1">
    <source>
        <dbReference type="PROSITE" id="PS50206"/>
    </source>
</evidence>
<dbReference type="Gene3D" id="1.10.10.10">
    <property type="entry name" value="Winged helix-like DNA-binding domain superfamily/Winged helix DNA-binding domain"/>
    <property type="match status" value="1"/>
</dbReference>
<sequence length="318" mass="36887">MTESEALQILPYDIQTILKRKSSRDPSSRFSAKLHILLNYVNKHPDLDERVGCSWVTDDEFRINKHTLVNIMGIKINTLNVNLHDLGFKQLKHNKDGWTLWKKEGFTRNSADFTEVAQPAPPKQKGIILNFNLGKTIPKDFETFKSICNRIWTDIAQNDDRQVATHIFIQNAALRFKQSEQPLDNAQDVLRAIISPDRNSQTVTYSQFCKFMAMFGPEDTIMLKIASLLNCSNNNGQWLIFDSSITPGSFWGFFEDQEPNRLVLKQSHSITIRTQNVWNMPLISAKDFNCYILDDKNCSYRSWEEYFNQNPFPNNYMS</sequence>
<keyword evidence="3" id="KW-1185">Reference proteome</keyword>
<evidence type="ECO:0000313" key="3">
    <source>
        <dbReference type="Proteomes" id="UP001470230"/>
    </source>
</evidence>
<comment type="caution">
    <text evidence="2">The sequence shown here is derived from an EMBL/GenBank/DDBJ whole genome shotgun (WGS) entry which is preliminary data.</text>
</comment>
<dbReference type="SUPFAM" id="SSF103409">
    <property type="entry name" value="39 kda initiator binding protein, IBP39, C-terminal domains"/>
    <property type="match status" value="1"/>
</dbReference>
<dbReference type="Proteomes" id="UP001470230">
    <property type="component" value="Unassembled WGS sequence"/>
</dbReference>
<gene>
    <name evidence="2" type="ORF">M9Y10_002158</name>
</gene>
<dbReference type="InterPro" id="IPR018845">
    <property type="entry name" value="Initiator-bd"/>
</dbReference>
<evidence type="ECO:0000313" key="2">
    <source>
        <dbReference type="EMBL" id="KAK8899836.1"/>
    </source>
</evidence>
<dbReference type="Pfam" id="PF11422">
    <property type="entry name" value="IBP39"/>
    <property type="match status" value="1"/>
</dbReference>
<dbReference type="SUPFAM" id="SSF46785">
    <property type="entry name" value="Winged helix' DNA-binding domain"/>
    <property type="match status" value="1"/>
</dbReference>
<name>A0ABR2L9Z9_9EUKA</name>
<dbReference type="InterPro" id="IPR024238">
    <property type="entry name" value="IBP39_C"/>
</dbReference>
<dbReference type="InterPro" id="IPR036388">
    <property type="entry name" value="WH-like_DNA-bd_sf"/>
</dbReference>
<dbReference type="PROSITE" id="PS50206">
    <property type="entry name" value="RHODANESE_3"/>
    <property type="match status" value="1"/>
</dbReference>
<reference evidence="2 3" key="1">
    <citation type="submission" date="2024-04" db="EMBL/GenBank/DDBJ databases">
        <title>Tritrichomonas musculus Genome.</title>
        <authorList>
            <person name="Alves-Ferreira E."/>
            <person name="Grigg M."/>
            <person name="Lorenzi H."/>
            <person name="Galac M."/>
        </authorList>
    </citation>
    <scope>NUCLEOTIDE SEQUENCE [LARGE SCALE GENOMIC DNA]</scope>
    <source>
        <strain evidence="2 3">EAF2021</strain>
    </source>
</reference>
<dbReference type="InterPro" id="IPR036184">
    <property type="entry name" value="IBP39-like_C_sf"/>
</dbReference>
<protein>
    <recommendedName>
        <fullName evidence="1">Rhodanese domain-containing protein</fullName>
    </recommendedName>
</protein>
<dbReference type="InterPro" id="IPR036390">
    <property type="entry name" value="WH_DNA-bd_sf"/>
</dbReference>
<dbReference type="Pfam" id="PF10416">
    <property type="entry name" value="IBD"/>
    <property type="match status" value="1"/>
</dbReference>
<dbReference type="InterPro" id="IPR001763">
    <property type="entry name" value="Rhodanese-like_dom"/>
</dbReference>
<dbReference type="EMBL" id="JAPFFF010000001">
    <property type="protein sequence ID" value="KAK8899836.1"/>
    <property type="molecule type" value="Genomic_DNA"/>
</dbReference>
<accession>A0ABR2L9Z9</accession>
<feature type="domain" description="Rhodanese" evidence="1">
    <location>
        <begin position="83"/>
        <end position="110"/>
    </location>
</feature>
<proteinExistence type="predicted"/>